<dbReference type="EMBL" id="CAAALY010003249">
    <property type="protein sequence ID" value="VEL08140.1"/>
    <property type="molecule type" value="Genomic_DNA"/>
</dbReference>
<evidence type="ECO:0000259" key="2">
    <source>
        <dbReference type="PROSITE" id="PS50853"/>
    </source>
</evidence>
<dbReference type="InterPro" id="IPR013783">
    <property type="entry name" value="Ig-like_fold"/>
</dbReference>
<dbReference type="Proteomes" id="UP000784294">
    <property type="component" value="Unassembled WGS sequence"/>
</dbReference>
<dbReference type="Pfam" id="PF00041">
    <property type="entry name" value="fn3"/>
    <property type="match status" value="2"/>
</dbReference>
<keyword evidence="4" id="KW-1185">Reference proteome</keyword>
<comment type="caution">
    <text evidence="3">The sequence shown here is derived from an EMBL/GenBank/DDBJ whole genome shotgun (WGS) entry which is preliminary data.</text>
</comment>
<protein>
    <recommendedName>
        <fullName evidence="2">Fibronectin type-III domain-containing protein</fullName>
    </recommendedName>
</protein>
<dbReference type="FunFam" id="2.60.40.10:FF:000003">
    <property type="entry name" value="Titin isoform E"/>
    <property type="match status" value="1"/>
</dbReference>
<keyword evidence="1" id="KW-0393">Immunoglobulin domain</keyword>
<dbReference type="SUPFAM" id="SSF48726">
    <property type="entry name" value="Immunoglobulin"/>
    <property type="match status" value="1"/>
</dbReference>
<name>A0A448WC53_9PLAT</name>
<feature type="domain" description="Fibronectin type-III" evidence="2">
    <location>
        <begin position="155"/>
        <end position="250"/>
    </location>
</feature>
<dbReference type="SMART" id="SM00060">
    <property type="entry name" value="FN3"/>
    <property type="match status" value="1"/>
</dbReference>
<dbReference type="Gene3D" id="2.60.40.10">
    <property type="entry name" value="Immunoglobulins"/>
    <property type="match status" value="3"/>
</dbReference>
<dbReference type="PROSITE" id="PS50853">
    <property type="entry name" value="FN3"/>
    <property type="match status" value="2"/>
</dbReference>
<reference evidence="3" key="1">
    <citation type="submission" date="2018-11" db="EMBL/GenBank/DDBJ databases">
        <authorList>
            <consortium name="Pathogen Informatics"/>
        </authorList>
    </citation>
    <scope>NUCLEOTIDE SEQUENCE</scope>
</reference>
<dbReference type="InterPro" id="IPR036179">
    <property type="entry name" value="Ig-like_dom_sf"/>
</dbReference>
<dbReference type="InterPro" id="IPR036116">
    <property type="entry name" value="FN3_sf"/>
</dbReference>
<dbReference type="SUPFAM" id="SSF49265">
    <property type="entry name" value="Fibronectin type III"/>
    <property type="match status" value="2"/>
</dbReference>
<dbReference type="AlphaFoldDB" id="A0A448WC53"/>
<dbReference type="OrthoDB" id="6136057at2759"/>
<dbReference type="PANTHER" id="PTHR14340">
    <property type="entry name" value="MICROFIBRIL-ASSOCIATED GLYCOPROTEIN 3"/>
    <property type="match status" value="1"/>
</dbReference>
<organism evidence="3 4">
    <name type="scientific">Protopolystoma xenopodis</name>
    <dbReference type="NCBI Taxonomy" id="117903"/>
    <lineage>
        <taxon>Eukaryota</taxon>
        <taxon>Metazoa</taxon>
        <taxon>Spiralia</taxon>
        <taxon>Lophotrochozoa</taxon>
        <taxon>Platyhelminthes</taxon>
        <taxon>Monogenea</taxon>
        <taxon>Polyopisthocotylea</taxon>
        <taxon>Polystomatidea</taxon>
        <taxon>Polystomatidae</taxon>
        <taxon>Protopolystoma</taxon>
    </lineage>
</organism>
<evidence type="ECO:0000313" key="4">
    <source>
        <dbReference type="Proteomes" id="UP000784294"/>
    </source>
</evidence>
<proteinExistence type="predicted"/>
<feature type="domain" description="Fibronectin type-III" evidence="2">
    <location>
        <begin position="1"/>
        <end position="54"/>
    </location>
</feature>
<gene>
    <name evidence="3" type="ORF">PXEA_LOCUS1580</name>
</gene>
<dbReference type="PRINTS" id="PR00014">
    <property type="entry name" value="FNTYPEIII"/>
</dbReference>
<accession>A0A448WC53</accession>
<evidence type="ECO:0000313" key="3">
    <source>
        <dbReference type="EMBL" id="VEL08140.1"/>
    </source>
</evidence>
<dbReference type="InterPro" id="IPR003961">
    <property type="entry name" value="FN3_dom"/>
</dbReference>
<dbReference type="PANTHER" id="PTHR14340:SF9">
    <property type="entry name" value="FIBRONECTIN TYPE-III DOMAIN-CONTAINING PROTEIN"/>
    <property type="match status" value="1"/>
</dbReference>
<sequence>MLSHRANIGNVTGTSYTVKNLPEGADFEFRVVPVNASGQGEPSEPTDMTKVKKPQVAPKIGYDAPREVIATYNEPFKIRVPYTGGKLDEVLLSKNGIPVNLNDPNITVTITPDEAVIAFKKASKTDQGPYGVILKNSKGQDKVPVNVHVMAPPGPPEGPLEVRNIHAESCSLYWKPPDDTGGSPVTSYIIDKMDTRTGEWTPVTKFARGPPYEVVGLDEGVQYKFRVRAGNEYGAGEPLETQMAILAADPSSK</sequence>
<evidence type="ECO:0000256" key="1">
    <source>
        <dbReference type="ARBA" id="ARBA00023319"/>
    </source>
</evidence>
<dbReference type="CDD" id="cd00063">
    <property type="entry name" value="FN3"/>
    <property type="match status" value="2"/>
</dbReference>